<dbReference type="AlphaFoldDB" id="A0A2U0HX26"/>
<keyword evidence="1" id="KW-1133">Transmembrane helix</keyword>
<keyword evidence="4" id="KW-0418">Kinase</keyword>
<keyword evidence="4" id="KW-0808">Transferase</keyword>
<dbReference type="InterPro" id="IPR012373">
    <property type="entry name" value="Ferrdict_sens_TM"/>
</dbReference>
<dbReference type="EMBL" id="QEHR01000009">
    <property type="protein sequence ID" value="PVW13397.1"/>
    <property type="molecule type" value="Genomic_DNA"/>
</dbReference>
<dbReference type="RefSeq" id="WP_116695315.1">
    <property type="nucleotide sequence ID" value="NZ_QEHR01000009.1"/>
</dbReference>
<proteinExistence type="predicted"/>
<dbReference type="InterPro" id="IPR032508">
    <property type="entry name" value="FecR_C"/>
</dbReference>
<feature type="domain" description="Protein FecR C-terminal" evidence="3">
    <location>
        <begin position="231"/>
        <end position="295"/>
    </location>
</feature>
<dbReference type="Pfam" id="PF04773">
    <property type="entry name" value="FecR"/>
    <property type="match status" value="1"/>
</dbReference>
<accession>A0A2U0HX26</accession>
<dbReference type="GO" id="GO:0016301">
    <property type="term" value="F:kinase activity"/>
    <property type="evidence" value="ECO:0007669"/>
    <property type="project" value="UniProtKB-KW"/>
</dbReference>
<dbReference type="Proteomes" id="UP000245962">
    <property type="component" value="Unassembled WGS sequence"/>
</dbReference>
<keyword evidence="5" id="KW-1185">Reference proteome</keyword>
<dbReference type="InterPro" id="IPR006860">
    <property type="entry name" value="FecR"/>
</dbReference>
<dbReference type="Pfam" id="PF16344">
    <property type="entry name" value="FecR_C"/>
    <property type="match status" value="1"/>
</dbReference>
<dbReference type="OrthoDB" id="1097347at2"/>
<feature type="transmembrane region" description="Helical" evidence="1">
    <location>
        <begin position="69"/>
        <end position="92"/>
    </location>
</feature>
<dbReference type="PANTHER" id="PTHR30273">
    <property type="entry name" value="PERIPLASMIC SIGNAL SENSOR AND SIGMA FACTOR ACTIVATOR FECR-RELATED"/>
    <property type="match status" value="1"/>
</dbReference>
<protein>
    <submittedName>
        <fullName evidence="4">Histidine kinase</fullName>
    </submittedName>
</protein>
<name>A0A2U0HX26_9FLAO</name>
<evidence type="ECO:0000259" key="2">
    <source>
        <dbReference type="Pfam" id="PF04773"/>
    </source>
</evidence>
<feature type="domain" description="FecR protein" evidence="2">
    <location>
        <begin position="98"/>
        <end position="188"/>
    </location>
</feature>
<dbReference type="Gene3D" id="3.55.50.30">
    <property type="match status" value="1"/>
</dbReference>
<dbReference type="PIRSF" id="PIRSF018266">
    <property type="entry name" value="FecR"/>
    <property type="match status" value="1"/>
</dbReference>
<evidence type="ECO:0000259" key="3">
    <source>
        <dbReference type="Pfam" id="PF16344"/>
    </source>
</evidence>
<gene>
    <name evidence="4" type="ORF">DDV96_13605</name>
</gene>
<sequence>MEKEYTLHKYLNGAATAEEIEQLQADPEYASFLKIAETTTSFDTPSFDEKASFKAISEKINQKPKVKKLNPWATVLKIAAVFAVIVGGYLYFNSLGTTVSTSVAEKEHFNLPDGSEVALNANSTIEYHKKKWNDNRTLNLNGEAYFKVSKGNTFTVHTKNGDITVLGTQFNVFTRDSNLKVVCYEGLVSVAYNDTLVRLPAGTSLQIKEGTVITEDRTTAASPSWLANESNFENAILATVLDELKRQYDIEVDAPKAILNKRFSGSFTHNDLDLALELISAPLNLTYTIEKDHVTLYAAQNK</sequence>
<dbReference type="PANTHER" id="PTHR30273:SF2">
    <property type="entry name" value="PROTEIN FECR"/>
    <property type="match status" value="1"/>
</dbReference>
<evidence type="ECO:0000256" key="1">
    <source>
        <dbReference type="SAM" id="Phobius"/>
    </source>
</evidence>
<evidence type="ECO:0000313" key="4">
    <source>
        <dbReference type="EMBL" id="PVW13397.1"/>
    </source>
</evidence>
<keyword evidence="1" id="KW-0812">Transmembrane</keyword>
<reference evidence="4 5" key="1">
    <citation type="submission" date="2018-04" db="EMBL/GenBank/DDBJ databases">
        <title>Marixanthomonas spongiae HN-E44 sp. nov., isolated from a marine sponge.</title>
        <authorList>
            <person name="Luo L."/>
            <person name="Zhuang L."/>
        </authorList>
    </citation>
    <scope>NUCLEOTIDE SEQUENCE [LARGE SCALE GENOMIC DNA]</scope>
    <source>
        <strain evidence="4 5">HN-E44</strain>
    </source>
</reference>
<organism evidence="4 5">
    <name type="scientific">Marixanthomonas spongiae</name>
    <dbReference type="NCBI Taxonomy" id="2174845"/>
    <lineage>
        <taxon>Bacteria</taxon>
        <taxon>Pseudomonadati</taxon>
        <taxon>Bacteroidota</taxon>
        <taxon>Flavobacteriia</taxon>
        <taxon>Flavobacteriales</taxon>
        <taxon>Flavobacteriaceae</taxon>
        <taxon>Marixanthomonas</taxon>
    </lineage>
</organism>
<dbReference type="GO" id="GO:0016989">
    <property type="term" value="F:sigma factor antagonist activity"/>
    <property type="evidence" value="ECO:0007669"/>
    <property type="project" value="TreeGrafter"/>
</dbReference>
<evidence type="ECO:0000313" key="5">
    <source>
        <dbReference type="Proteomes" id="UP000245962"/>
    </source>
</evidence>
<dbReference type="Gene3D" id="2.60.120.1440">
    <property type="match status" value="1"/>
</dbReference>
<comment type="caution">
    <text evidence="4">The sequence shown here is derived from an EMBL/GenBank/DDBJ whole genome shotgun (WGS) entry which is preliminary data.</text>
</comment>
<keyword evidence="1" id="KW-0472">Membrane</keyword>